<dbReference type="InterPro" id="IPR029058">
    <property type="entry name" value="AB_hydrolase_fold"/>
</dbReference>
<dbReference type="PANTHER" id="PTHR43194:SF2">
    <property type="entry name" value="PEROXISOMAL MEMBRANE PROTEIN LPX1"/>
    <property type="match status" value="1"/>
</dbReference>
<keyword evidence="2" id="KW-0378">Hydrolase</keyword>
<dbReference type="InterPro" id="IPR000073">
    <property type="entry name" value="AB_hydrolase_1"/>
</dbReference>
<dbReference type="Gene3D" id="3.40.50.1820">
    <property type="entry name" value="alpha/beta hydrolase"/>
    <property type="match status" value="1"/>
</dbReference>
<reference evidence="2" key="1">
    <citation type="submission" date="2022-03" db="EMBL/GenBank/DDBJ databases">
        <title>Identification of a novel bacterium isolated from mangrove sediments.</title>
        <authorList>
            <person name="Pan X."/>
        </authorList>
    </citation>
    <scope>NUCLEOTIDE SEQUENCE</scope>
    <source>
        <strain evidence="2">B1949</strain>
    </source>
</reference>
<name>A0ABT0BHY3_9SPHN</name>
<dbReference type="PRINTS" id="PR00412">
    <property type="entry name" value="EPOXHYDRLASE"/>
</dbReference>
<evidence type="ECO:0000313" key="2">
    <source>
        <dbReference type="EMBL" id="MCJ2184671.1"/>
    </source>
</evidence>
<organism evidence="2 3">
    <name type="scientific">Novosphingobium organovorum</name>
    <dbReference type="NCBI Taxonomy" id="2930092"/>
    <lineage>
        <taxon>Bacteria</taxon>
        <taxon>Pseudomonadati</taxon>
        <taxon>Pseudomonadota</taxon>
        <taxon>Alphaproteobacteria</taxon>
        <taxon>Sphingomonadales</taxon>
        <taxon>Sphingomonadaceae</taxon>
        <taxon>Novosphingobium</taxon>
    </lineage>
</organism>
<feature type="domain" description="AB hydrolase-1" evidence="1">
    <location>
        <begin position="47"/>
        <end position="293"/>
    </location>
</feature>
<dbReference type="InterPro" id="IPR000639">
    <property type="entry name" value="Epox_hydrolase-like"/>
</dbReference>
<dbReference type="GO" id="GO:0016787">
    <property type="term" value="F:hydrolase activity"/>
    <property type="evidence" value="ECO:0007669"/>
    <property type="project" value="UniProtKB-KW"/>
</dbReference>
<dbReference type="InterPro" id="IPR050228">
    <property type="entry name" value="Carboxylesterase_BioH"/>
</dbReference>
<dbReference type="Pfam" id="PF12697">
    <property type="entry name" value="Abhydrolase_6"/>
    <property type="match status" value="1"/>
</dbReference>
<dbReference type="PRINTS" id="PR00111">
    <property type="entry name" value="ABHYDROLASE"/>
</dbReference>
<gene>
    <name evidence="2" type="ORF">MTR62_18540</name>
</gene>
<dbReference type="PANTHER" id="PTHR43194">
    <property type="entry name" value="HYDROLASE ALPHA/BETA FOLD FAMILY"/>
    <property type="match status" value="1"/>
</dbReference>
<evidence type="ECO:0000313" key="3">
    <source>
        <dbReference type="Proteomes" id="UP001162881"/>
    </source>
</evidence>
<accession>A0ABT0BHY3</accession>
<evidence type="ECO:0000259" key="1">
    <source>
        <dbReference type="Pfam" id="PF12697"/>
    </source>
</evidence>
<dbReference type="RefSeq" id="WP_244023737.1">
    <property type="nucleotide sequence ID" value="NZ_JALHLF010000129.1"/>
</dbReference>
<dbReference type="EMBL" id="JALHLF010000129">
    <property type="protein sequence ID" value="MCJ2184671.1"/>
    <property type="molecule type" value="Genomic_DNA"/>
</dbReference>
<keyword evidence="3" id="KW-1185">Reference proteome</keyword>
<protein>
    <submittedName>
        <fullName evidence="2">Alpha/beta hydrolase</fullName>
    </submittedName>
</protein>
<dbReference type="Proteomes" id="UP001162881">
    <property type="component" value="Unassembled WGS sequence"/>
</dbReference>
<comment type="caution">
    <text evidence="2">The sequence shown here is derived from an EMBL/GenBank/DDBJ whole genome shotgun (WGS) entry which is preliminary data.</text>
</comment>
<dbReference type="SUPFAM" id="SSF53474">
    <property type="entry name" value="alpha/beta-Hydrolases"/>
    <property type="match status" value="1"/>
</dbReference>
<proteinExistence type="predicted"/>
<sequence>MANSAQFKDGFWSSRDGLKLHYRDYEPDEALSGALSGALAEATRPAVLCLHGLSRNARDFDVLAPRLRAQGWHVLCPDLRGRGESDYARDAASYTPEQYALDLTDLITAQGLQRFVVIGTSLGGLIGMGLASLMPERVVGAVINDVGPWLEPAGMERIRDYVGQGRSYPTWVHAARGIEDAHGDAHPGQPLDFWIGMAKRLMTLSSSGRIVFDYDMKIAEPMLNLDLAEQPDLWPFWENMAGRALLVVRGSLSDVLSLKTLAQMLERVPEAEALTLADVGHAPTLDEPEAVAAIEALLARVA</sequence>